<keyword evidence="1 5" id="KW-0732">Signal</keyword>
<dbReference type="AlphaFoldDB" id="A0A239UFF2"/>
<dbReference type="InterPro" id="IPR007921">
    <property type="entry name" value="CHAP_dom"/>
</dbReference>
<dbReference type="InterPro" id="IPR038765">
    <property type="entry name" value="Papain-like_cys_pep_sf"/>
</dbReference>
<gene>
    <name evidence="8" type="ORF">SPI02_03350</name>
</gene>
<dbReference type="PROSITE" id="PS51782">
    <property type="entry name" value="LYSM"/>
    <property type="match status" value="1"/>
</dbReference>
<dbReference type="GO" id="GO:0016787">
    <property type="term" value="F:hydrolase activity"/>
    <property type="evidence" value="ECO:0007669"/>
    <property type="project" value="UniProtKB-KW"/>
</dbReference>
<dbReference type="Gene3D" id="3.10.350.10">
    <property type="entry name" value="LysM domain"/>
    <property type="match status" value="1"/>
</dbReference>
<evidence type="ECO:0000256" key="2">
    <source>
        <dbReference type="ARBA" id="ARBA00022801"/>
    </source>
</evidence>
<evidence type="ECO:0000259" key="7">
    <source>
        <dbReference type="PROSITE" id="PS51782"/>
    </source>
</evidence>
<evidence type="ECO:0000256" key="4">
    <source>
        <dbReference type="SAM" id="MobiDB-lite"/>
    </source>
</evidence>
<dbReference type="PANTHER" id="PTHR33734">
    <property type="entry name" value="LYSM DOMAIN-CONTAINING GPI-ANCHORED PROTEIN 2"/>
    <property type="match status" value="1"/>
</dbReference>
<dbReference type="InterPro" id="IPR018392">
    <property type="entry name" value="LysM"/>
</dbReference>
<feature type="chain" id="PRO_5043579432" evidence="5">
    <location>
        <begin position="25"/>
        <end position="327"/>
    </location>
</feature>
<dbReference type="EMBL" id="BKAR01000003">
    <property type="protein sequence ID" value="GEP83750.1"/>
    <property type="molecule type" value="Genomic_DNA"/>
</dbReference>
<proteinExistence type="predicted"/>
<evidence type="ECO:0000259" key="6">
    <source>
        <dbReference type="PROSITE" id="PS50911"/>
    </source>
</evidence>
<dbReference type="Pfam" id="PF01476">
    <property type="entry name" value="LysM"/>
    <property type="match status" value="2"/>
</dbReference>
<sequence length="327" mass="34657">MKKALLLSAASVTVFTGLNSVANAEQTHVVKEDAKLSDVAALFATTTNEIKNLNKLNQEDVKKDTELVLPDTDVVEVKAGDSLNSIAKAHKISIEKLKELNPGLTNLILPGDILAVSDKGAAHLQALYTGKAVKEVEKQSYNEEQKHTEQPTHSGYRTVEHKDAAPTTYYSNDSSEYTAPAQSGYSYYSAPATNSDYTSYNTNTTSYSAPAATQASYSNYSGANYYTAGQCTYYVFDRAGGKAGSLWGNANNWASAAAASGRTVNNTPAAGAIMQSSAGAYGHVAYVEGVNGDGSVRVSEMNYGYGPGVVTSRTLSAGQAASYNFIH</sequence>
<keyword evidence="2" id="KW-0378">Hydrolase</keyword>
<feature type="compositionally biased region" description="Basic and acidic residues" evidence="4">
    <location>
        <begin position="138"/>
        <end position="150"/>
    </location>
</feature>
<comment type="caution">
    <text evidence="8">The sequence shown here is derived from an EMBL/GenBank/DDBJ whole genome shotgun (WGS) entry which is preliminary data.</text>
</comment>
<evidence type="ECO:0000256" key="5">
    <source>
        <dbReference type="SAM" id="SignalP"/>
    </source>
</evidence>
<feature type="domain" description="Peptidase C51" evidence="6">
    <location>
        <begin position="206"/>
        <end position="327"/>
    </location>
</feature>
<accession>A0A239UFF2</accession>
<evidence type="ECO:0000256" key="1">
    <source>
        <dbReference type="ARBA" id="ARBA00022729"/>
    </source>
</evidence>
<evidence type="ECO:0000313" key="9">
    <source>
        <dbReference type="Proteomes" id="UP000321736"/>
    </source>
</evidence>
<dbReference type="Gene3D" id="3.90.1720.10">
    <property type="entry name" value="endopeptidase domain like (from Nostoc punctiforme)"/>
    <property type="match status" value="1"/>
</dbReference>
<dbReference type="Proteomes" id="UP000321736">
    <property type="component" value="Unassembled WGS sequence"/>
</dbReference>
<dbReference type="SUPFAM" id="SSF54106">
    <property type="entry name" value="LysM domain"/>
    <property type="match status" value="1"/>
</dbReference>
<dbReference type="CDD" id="cd00118">
    <property type="entry name" value="LysM"/>
    <property type="match status" value="1"/>
</dbReference>
<keyword evidence="3" id="KW-0961">Cell wall biogenesis/degradation</keyword>
<dbReference type="Pfam" id="PF05257">
    <property type="entry name" value="CHAP"/>
    <property type="match status" value="1"/>
</dbReference>
<evidence type="ECO:0000256" key="3">
    <source>
        <dbReference type="ARBA" id="ARBA00023316"/>
    </source>
</evidence>
<dbReference type="SMART" id="SM00257">
    <property type="entry name" value="LysM"/>
    <property type="match status" value="2"/>
</dbReference>
<organism evidence="8 9">
    <name type="scientific">Staphylococcus piscifermentans</name>
    <dbReference type="NCBI Taxonomy" id="70258"/>
    <lineage>
        <taxon>Bacteria</taxon>
        <taxon>Bacillati</taxon>
        <taxon>Bacillota</taxon>
        <taxon>Bacilli</taxon>
        <taxon>Bacillales</taxon>
        <taxon>Staphylococcaceae</taxon>
        <taxon>Staphylococcus</taxon>
    </lineage>
</organism>
<protein>
    <submittedName>
        <fullName evidence="8">Uncharacterized protein</fullName>
    </submittedName>
</protein>
<dbReference type="InterPro" id="IPR036779">
    <property type="entry name" value="LysM_dom_sf"/>
</dbReference>
<feature type="domain" description="LysM" evidence="7">
    <location>
        <begin position="73"/>
        <end position="116"/>
    </location>
</feature>
<name>A0A239UFF2_9STAP</name>
<dbReference type="SUPFAM" id="SSF54001">
    <property type="entry name" value="Cysteine proteinases"/>
    <property type="match status" value="1"/>
</dbReference>
<feature type="region of interest" description="Disordered" evidence="4">
    <location>
        <begin position="138"/>
        <end position="175"/>
    </location>
</feature>
<dbReference type="PROSITE" id="PS50911">
    <property type="entry name" value="CHAP"/>
    <property type="match status" value="1"/>
</dbReference>
<dbReference type="RefSeq" id="WP_095106483.1">
    <property type="nucleotide sequence ID" value="NZ_BKAR01000003.1"/>
</dbReference>
<dbReference type="OrthoDB" id="2409959at2"/>
<feature type="signal peptide" evidence="5">
    <location>
        <begin position="1"/>
        <end position="24"/>
    </location>
</feature>
<dbReference type="PANTHER" id="PTHR33734:SF22">
    <property type="entry name" value="MEMBRANE-BOUND LYTIC MUREIN TRANSGLYCOSYLASE D"/>
    <property type="match status" value="1"/>
</dbReference>
<reference evidence="8 9" key="1">
    <citation type="submission" date="2019-07" db="EMBL/GenBank/DDBJ databases">
        <title>Whole genome shotgun sequence of Staphylococcus piscifermentans NBRC 109625.</title>
        <authorList>
            <person name="Hosoyama A."/>
            <person name="Uohara A."/>
            <person name="Ohji S."/>
            <person name="Ichikawa N."/>
        </authorList>
    </citation>
    <scope>NUCLEOTIDE SEQUENCE [LARGE SCALE GENOMIC DNA]</scope>
    <source>
        <strain evidence="8 9">NBRC 109625</strain>
    </source>
</reference>
<dbReference type="GO" id="GO:0071555">
    <property type="term" value="P:cell wall organization"/>
    <property type="evidence" value="ECO:0007669"/>
    <property type="project" value="UniProtKB-KW"/>
</dbReference>
<keyword evidence="9" id="KW-1185">Reference proteome</keyword>
<evidence type="ECO:0000313" key="8">
    <source>
        <dbReference type="EMBL" id="GEP83750.1"/>
    </source>
</evidence>